<evidence type="ECO:0000256" key="1">
    <source>
        <dbReference type="SAM" id="Phobius"/>
    </source>
</evidence>
<feature type="transmembrane region" description="Helical" evidence="1">
    <location>
        <begin position="49"/>
        <end position="69"/>
    </location>
</feature>
<keyword evidence="1" id="KW-1133">Transmembrane helix</keyword>
<organism evidence="2 3">
    <name type="scientific">Staphylococcus gallinarum</name>
    <dbReference type="NCBI Taxonomy" id="1293"/>
    <lineage>
        <taxon>Bacteria</taxon>
        <taxon>Bacillati</taxon>
        <taxon>Bacillota</taxon>
        <taxon>Bacilli</taxon>
        <taxon>Bacillales</taxon>
        <taxon>Staphylococcaceae</taxon>
        <taxon>Staphylococcus</taxon>
    </lineage>
</organism>
<dbReference type="OrthoDB" id="2411449at2"/>
<keyword evidence="1" id="KW-0812">Transmembrane</keyword>
<gene>
    <name evidence="2" type="ORF">BUZ14_16505</name>
</gene>
<proteinExistence type="predicted"/>
<reference evidence="2 3" key="1">
    <citation type="journal article" date="2016" name="Front. Microbiol.">
        <title>Comprehensive Phylogenetic Analysis of Bovine Non-aureus Staphylococci Species Based on Whole-Genome Sequencing.</title>
        <authorList>
            <person name="Naushad S."/>
            <person name="Barkema H.W."/>
            <person name="Luby C."/>
            <person name="Condas L.A."/>
            <person name="Nobrega D.B."/>
            <person name="Carson D.A."/>
            <person name="De Buck J."/>
        </authorList>
    </citation>
    <scope>NUCLEOTIDE SEQUENCE [LARGE SCALE GENOMIC DNA]</scope>
    <source>
        <strain evidence="2 3">SNUC 4781</strain>
    </source>
</reference>
<feature type="non-terminal residue" evidence="2">
    <location>
        <position position="106"/>
    </location>
</feature>
<comment type="caution">
    <text evidence="2">The sequence shown here is derived from an EMBL/GenBank/DDBJ whole genome shotgun (WGS) entry which is preliminary data.</text>
</comment>
<evidence type="ECO:0000313" key="2">
    <source>
        <dbReference type="EMBL" id="RIP17772.1"/>
    </source>
</evidence>
<dbReference type="RefSeq" id="WP_119486473.1">
    <property type="nucleotide sequence ID" value="NZ_QYJN01000473.1"/>
</dbReference>
<name>A0A3A0V6J6_STAGA</name>
<dbReference type="Pfam" id="PF16882">
    <property type="entry name" value="DUF5079"/>
    <property type="match status" value="1"/>
</dbReference>
<keyword evidence="1" id="KW-0472">Membrane</keyword>
<dbReference type="Proteomes" id="UP000265541">
    <property type="component" value="Unassembled WGS sequence"/>
</dbReference>
<dbReference type="EMBL" id="QYJN01000473">
    <property type="protein sequence ID" value="RIP17772.1"/>
    <property type="molecule type" value="Genomic_DNA"/>
</dbReference>
<evidence type="ECO:0000313" key="3">
    <source>
        <dbReference type="Proteomes" id="UP000265541"/>
    </source>
</evidence>
<feature type="transmembrane region" description="Helical" evidence="1">
    <location>
        <begin position="17"/>
        <end position="37"/>
    </location>
</feature>
<dbReference type="InterPro" id="IPR031690">
    <property type="entry name" value="DUF5079"/>
</dbReference>
<dbReference type="AlphaFoldDB" id="A0A3A0V6J6"/>
<sequence>MNLNNEIDELRKPATQIISLFALFMILLTAATLFNGLEYRNLPFYLKSITVIELLIIIISLLQFIRFFNFENSKQLNYRYGDRKFYKVINKSKSLDEIIYNFDYLT</sequence>
<accession>A0A3A0V6J6</accession>
<protein>
    <submittedName>
        <fullName evidence="2">DUF5079 family protein</fullName>
    </submittedName>
</protein>